<reference evidence="3 4" key="1">
    <citation type="submission" date="2020-03" db="EMBL/GenBank/DDBJ databases">
        <title>Metagenomic, metatranscriptomic, and metabolomic analyses revealed the key microbes and metabolic features during the fermentation of ganjang, Korean traditional soy sauce.</title>
        <authorList>
            <person name="Chun B.H."/>
            <person name="Jeon C.O."/>
        </authorList>
    </citation>
    <scope>NUCLEOTIDE SEQUENCE [LARGE SCALE GENOMIC DNA]</scope>
    <source>
        <strain evidence="3 4">KG14</strain>
    </source>
</reference>
<name>A0A851HYG8_9GAMM</name>
<protein>
    <submittedName>
        <fullName evidence="3">Acyl-CoA thioesterase</fullName>
    </submittedName>
</protein>
<evidence type="ECO:0000256" key="1">
    <source>
        <dbReference type="ARBA" id="ARBA00005953"/>
    </source>
</evidence>
<dbReference type="InterPro" id="IPR050563">
    <property type="entry name" value="4-hydroxybenzoyl-CoA_TE"/>
</dbReference>
<dbReference type="InterPro" id="IPR029069">
    <property type="entry name" value="HotDog_dom_sf"/>
</dbReference>
<dbReference type="CDD" id="cd00586">
    <property type="entry name" value="4HBT"/>
    <property type="match status" value="1"/>
</dbReference>
<evidence type="ECO:0000256" key="2">
    <source>
        <dbReference type="ARBA" id="ARBA00022801"/>
    </source>
</evidence>
<comment type="similarity">
    <text evidence="1">Belongs to the 4-hydroxybenzoyl-CoA thioesterase family.</text>
</comment>
<dbReference type="PANTHER" id="PTHR31793">
    <property type="entry name" value="4-HYDROXYBENZOYL-COA THIOESTERASE FAMILY MEMBER"/>
    <property type="match status" value="1"/>
</dbReference>
<accession>A0A851HYG8</accession>
<dbReference type="Gene3D" id="3.10.129.10">
    <property type="entry name" value="Hotdog Thioesterase"/>
    <property type="match status" value="1"/>
</dbReference>
<evidence type="ECO:0000313" key="3">
    <source>
        <dbReference type="EMBL" id="NWN90998.1"/>
    </source>
</evidence>
<dbReference type="Proteomes" id="UP000536442">
    <property type="component" value="Unassembled WGS sequence"/>
</dbReference>
<comment type="caution">
    <text evidence="3">The sequence shown here is derived from an EMBL/GenBank/DDBJ whole genome shotgun (WGS) entry which is preliminary data.</text>
</comment>
<dbReference type="AlphaFoldDB" id="A0A851HYG8"/>
<dbReference type="Pfam" id="PF13279">
    <property type="entry name" value="4HBT_2"/>
    <property type="match status" value="1"/>
</dbReference>
<sequence>MTQIQKTPTWSSPDDQPFRYFMQVRYAECDAQKVVFNARYGDYIDLAATEFLQTVSDDHPAIESEFDYQVVKLTIEWKAPACSRDKLELAVRATHLGNTSFELTIDIHNAETGQYLARGEMIGVAVDPETLSKIPIPEALKEAMEQGARNRFVDHAGLFTAPQANRA</sequence>
<dbReference type="PANTHER" id="PTHR31793:SF27">
    <property type="entry name" value="NOVEL THIOESTERASE SUPERFAMILY DOMAIN AND SAPOSIN A-TYPE DOMAIN CONTAINING PROTEIN (0610012H03RIK)"/>
    <property type="match status" value="1"/>
</dbReference>
<dbReference type="GO" id="GO:0047617">
    <property type="term" value="F:fatty acyl-CoA hydrolase activity"/>
    <property type="evidence" value="ECO:0007669"/>
    <property type="project" value="TreeGrafter"/>
</dbReference>
<dbReference type="EMBL" id="JABEVQ010000003">
    <property type="protein sequence ID" value="NWN90998.1"/>
    <property type="molecule type" value="Genomic_DNA"/>
</dbReference>
<keyword evidence="2" id="KW-0378">Hydrolase</keyword>
<gene>
    <name evidence="3" type="ORF">HLV39_05775</name>
</gene>
<evidence type="ECO:0000313" key="4">
    <source>
        <dbReference type="Proteomes" id="UP000536442"/>
    </source>
</evidence>
<organism evidence="3 4">
    <name type="scientific">Marinobacter adhaerens</name>
    <dbReference type="NCBI Taxonomy" id="1033846"/>
    <lineage>
        <taxon>Bacteria</taxon>
        <taxon>Pseudomonadati</taxon>
        <taxon>Pseudomonadota</taxon>
        <taxon>Gammaproteobacteria</taxon>
        <taxon>Pseudomonadales</taxon>
        <taxon>Marinobacteraceae</taxon>
        <taxon>Marinobacter</taxon>
    </lineage>
</organism>
<proteinExistence type="inferred from homology"/>
<dbReference type="SUPFAM" id="SSF54637">
    <property type="entry name" value="Thioesterase/thiol ester dehydrase-isomerase"/>
    <property type="match status" value="1"/>
</dbReference>
<keyword evidence="4" id="KW-1185">Reference proteome</keyword>